<evidence type="ECO:0000256" key="2">
    <source>
        <dbReference type="SAM" id="SignalP"/>
    </source>
</evidence>
<feature type="region of interest" description="Disordered" evidence="1">
    <location>
        <begin position="24"/>
        <end position="59"/>
    </location>
</feature>
<dbReference type="PhylomeDB" id="E9G4C9"/>
<dbReference type="InterPro" id="IPR032379">
    <property type="entry name" value="DUF4874"/>
</dbReference>
<organism evidence="5 6">
    <name type="scientific">Daphnia pulex</name>
    <name type="common">Water flea</name>
    <dbReference type="NCBI Taxonomy" id="6669"/>
    <lineage>
        <taxon>Eukaryota</taxon>
        <taxon>Metazoa</taxon>
        <taxon>Ecdysozoa</taxon>
        <taxon>Arthropoda</taxon>
        <taxon>Crustacea</taxon>
        <taxon>Branchiopoda</taxon>
        <taxon>Diplostraca</taxon>
        <taxon>Cladocera</taxon>
        <taxon>Anomopoda</taxon>
        <taxon>Daphniidae</taxon>
        <taxon>Daphnia</taxon>
    </lineage>
</organism>
<dbReference type="PROSITE" id="PS51257">
    <property type="entry name" value="PROKAR_LIPOPROTEIN"/>
    <property type="match status" value="1"/>
</dbReference>
<sequence>MKTNFFLFALVVLACCQLSLSQRSTKKPTTKKPSKTAKPGKSTERPGPSKLSCDQSTPLKFSSLGTDKDLLANPERGYYHHHEIKLSKYSKLSDEEMKKWAKEGVTLALMIFNIEPFVKKPLSDDTLKNIAADFGALRKGGMKGIVRFSYNQTDIKGDPDKYNFPKTTDAEKSQLLSHIKQLATIFKDNVDVINVVQIGFIGHWGEWYYSRNYATEKKGEGWKPDKKQQADRDEIVKALMQAVPKSRMLQIRYPSAKMRLYGNENLKPGGDRTSERARLGIHNDCFLAKGGDEGTFETENNKEAAQRKWLEQEGLSVMVSGESCQKNDKTGCTEAKKQIEKQRFTYLNTDFKETVIKEWRNDKCYNYIGNKIGYRFELVKGSLQSTVKKGASFCLSLDIKNSGVAPLYNERPLEIILRDQKTKQSKSVKPIPYQPKVDPRSFLPGKTTSIQVTVQVPSELSPSQYDVILNLPDGSPSLKDEPKYRILFANGGKVHDKVNRFNIIGQITVQ</sequence>
<feature type="domain" description="DUF4832" evidence="3">
    <location>
        <begin position="278"/>
        <end position="490"/>
    </location>
</feature>
<dbReference type="Proteomes" id="UP000000305">
    <property type="component" value="Unassembled WGS sequence"/>
</dbReference>
<keyword evidence="2" id="KW-0732">Signal</keyword>
<reference evidence="5 6" key="1">
    <citation type="journal article" date="2011" name="Science">
        <title>The ecoresponsive genome of Daphnia pulex.</title>
        <authorList>
            <person name="Colbourne J.K."/>
            <person name="Pfrender M.E."/>
            <person name="Gilbert D."/>
            <person name="Thomas W.K."/>
            <person name="Tucker A."/>
            <person name="Oakley T.H."/>
            <person name="Tokishita S."/>
            <person name="Aerts A."/>
            <person name="Arnold G.J."/>
            <person name="Basu M.K."/>
            <person name="Bauer D.J."/>
            <person name="Caceres C.E."/>
            <person name="Carmel L."/>
            <person name="Casola C."/>
            <person name="Choi J.H."/>
            <person name="Detter J.C."/>
            <person name="Dong Q."/>
            <person name="Dusheyko S."/>
            <person name="Eads B.D."/>
            <person name="Frohlich T."/>
            <person name="Geiler-Samerotte K.A."/>
            <person name="Gerlach D."/>
            <person name="Hatcher P."/>
            <person name="Jogdeo S."/>
            <person name="Krijgsveld J."/>
            <person name="Kriventseva E.V."/>
            <person name="Kultz D."/>
            <person name="Laforsch C."/>
            <person name="Lindquist E."/>
            <person name="Lopez J."/>
            <person name="Manak J.R."/>
            <person name="Muller J."/>
            <person name="Pangilinan J."/>
            <person name="Patwardhan R.P."/>
            <person name="Pitluck S."/>
            <person name="Pritham E.J."/>
            <person name="Rechtsteiner A."/>
            <person name="Rho M."/>
            <person name="Rogozin I.B."/>
            <person name="Sakarya O."/>
            <person name="Salamov A."/>
            <person name="Schaack S."/>
            <person name="Shapiro H."/>
            <person name="Shiga Y."/>
            <person name="Skalitzky C."/>
            <person name="Smith Z."/>
            <person name="Souvorov A."/>
            <person name="Sung W."/>
            <person name="Tang Z."/>
            <person name="Tsuchiya D."/>
            <person name="Tu H."/>
            <person name="Vos H."/>
            <person name="Wang M."/>
            <person name="Wolf Y.I."/>
            <person name="Yamagata H."/>
            <person name="Yamada T."/>
            <person name="Ye Y."/>
            <person name="Shaw J.R."/>
            <person name="Andrews J."/>
            <person name="Crease T.J."/>
            <person name="Tang H."/>
            <person name="Lucas S.M."/>
            <person name="Robertson H.M."/>
            <person name="Bork P."/>
            <person name="Koonin E.V."/>
            <person name="Zdobnov E.M."/>
            <person name="Grigoriev I.V."/>
            <person name="Lynch M."/>
            <person name="Boore J.L."/>
        </authorList>
    </citation>
    <scope>NUCLEOTIDE SEQUENCE [LARGE SCALE GENOMIC DNA]</scope>
</reference>
<dbReference type="InterPro" id="IPR032267">
    <property type="entry name" value="DUF4832"/>
</dbReference>
<evidence type="ECO:0000313" key="6">
    <source>
        <dbReference type="Proteomes" id="UP000000305"/>
    </source>
</evidence>
<evidence type="ECO:0000256" key="1">
    <source>
        <dbReference type="SAM" id="MobiDB-lite"/>
    </source>
</evidence>
<evidence type="ECO:0000313" key="5">
    <source>
        <dbReference type="EMBL" id="EFX85270.1"/>
    </source>
</evidence>
<name>E9G4C9_DAPPU</name>
<dbReference type="AlphaFoldDB" id="E9G4C9"/>
<dbReference type="HOGENOM" id="CLU_023401_1_0_1"/>
<accession>E9G4C9</accession>
<feature type="compositionally biased region" description="Basic residues" evidence="1">
    <location>
        <begin position="24"/>
        <end position="35"/>
    </location>
</feature>
<dbReference type="InParanoid" id="E9G4C9"/>
<evidence type="ECO:0000259" key="4">
    <source>
        <dbReference type="Pfam" id="PF16173"/>
    </source>
</evidence>
<proteinExistence type="predicted"/>
<keyword evidence="6" id="KW-1185">Reference proteome</keyword>
<dbReference type="OMA" id="ALHEMEY"/>
<evidence type="ECO:0000259" key="3">
    <source>
        <dbReference type="Pfam" id="PF16116"/>
    </source>
</evidence>
<dbReference type="Pfam" id="PF16173">
    <property type="entry name" value="DUF4874"/>
    <property type="match status" value="1"/>
</dbReference>
<feature type="domain" description="DUF4874" evidence="4">
    <location>
        <begin position="73"/>
        <end position="255"/>
    </location>
</feature>
<evidence type="ECO:0008006" key="7">
    <source>
        <dbReference type="Google" id="ProtNLM"/>
    </source>
</evidence>
<dbReference type="eggNOG" id="ENOG502RTC9">
    <property type="taxonomic scope" value="Eukaryota"/>
</dbReference>
<dbReference type="Pfam" id="PF16116">
    <property type="entry name" value="DUF4832"/>
    <property type="match status" value="1"/>
</dbReference>
<feature type="signal peptide" evidence="2">
    <location>
        <begin position="1"/>
        <end position="21"/>
    </location>
</feature>
<feature type="chain" id="PRO_5003236643" description="DUF4832 domain-containing protein" evidence="2">
    <location>
        <begin position="22"/>
        <end position="510"/>
    </location>
</feature>
<gene>
    <name evidence="5" type="ORF">DAPPUDRAFT_300387</name>
</gene>
<dbReference type="KEGG" id="dpx:DAPPUDRAFT_300387"/>
<dbReference type="EMBL" id="GL732532">
    <property type="protein sequence ID" value="EFX85270.1"/>
    <property type="molecule type" value="Genomic_DNA"/>
</dbReference>
<protein>
    <recommendedName>
        <fullName evidence="7">DUF4832 domain-containing protein</fullName>
    </recommendedName>
</protein>
<dbReference type="OrthoDB" id="6085154at2759"/>